<dbReference type="InterPro" id="IPR011013">
    <property type="entry name" value="Gal_mutarotase_sf_dom"/>
</dbReference>
<comment type="caution">
    <text evidence="1">The sequence shown here is derived from an EMBL/GenBank/DDBJ whole genome shotgun (WGS) entry which is preliminary data.</text>
</comment>
<dbReference type="Proteomes" id="UP001157126">
    <property type="component" value="Unassembled WGS sequence"/>
</dbReference>
<keyword evidence="2" id="KW-1185">Reference proteome</keyword>
<dbReference type="SUPFAM" id="SSF74650">
    <property type="entry name" value="Galactose mutarotase-like"/>
    <property type="match status" value="1"/>
</dbReference>
<reference evidence="2" key="1">
    <citation type="journal article" date="2019" name="Int. J. Syst. Evol. Microbiol.">
        <title>The Global Catalogue of Microorganisms (GCM) 10K type strain sequencing project: providing services to taxonomists for standard genome sequencing and annotation.</title>
        <authorList>
            <consortium name="The Broad Institute Genomics Platform"/>
            <consortium name="The Broad Institute Genome Sequencing Center for Infectious Disease"/>
            <person name="Wu L."/>
            <person name="Ma J."/>
        </authorList>
    </citation>
    <scope>NUCLEOTIDE SEQUENCE [LARGE SCALE GENOMIC DNA]</scope>
    <source>
        <strain evidence="2">NBRC 113072</strain>
    </source>
</reference>
<dbReference type="PANTHER" id="PTHR10091:SF0">
    <property type="entry name" value="GALACTOSE MUTAROTASE"/>
    <property type="match status" value="1"/>
</dbReference>
<sequence length="144" mass="15615">MAVDAAGIPEARSSVVDAGLHLRRPTDLADVRRRDVPLVRLLGGVDLPFLPDGSGRRVVAELSLPSTGRSLELWSDQPCLQVYTGNALTSTAPGHDGRLYRPGDGIALEPQWVPDAPNQSWTPTPILRPGSRYHSHTSWSFTQA</sequence>
<protein>
    <recommendedName>
        <fullName evidence="3">Galactose mutarotase</fullName>
    </recommendedName>
</protein>
<dbReference type="EMBL" id="BSUO01000001">
    <property type="protein sequence ID" value="GMA41606.1"/>
    <property type="molecule type" value="Genomic_DNA"/>
</dbReference>
<dbReference type="Pfam" id="PF01263">
    <property type="entry name" value="Aldose_epim"/>
    <property type="match status" value="1"/>
</dbReference>
<gene>
    <name evidence="1" type="ORF">GCM10025883_36510</name>
</gene>
<dbReference type="PANTHER" id="PTHR10091">
    <property type="entry name" value="ALDOSE-1-EPIMERASE"/>
    <property type="match status" value="1"/>
</dbReference>
<evidence type="ECO:0000313" key="2">
    <source>
        <dbReference type="Proteomes" id="UP001157126"/>
    </source>
</evidence>
<accession>A0ABQ6IVG6</accession>
<organism evidence="1 2">
    <name type="scientific">Mobilicoccus caccae</name>
    <dbReference type="NCBI Taxonomy" id="1859295"/>
    <lineage>
        <taxon>Bacteria</taxon>
        <taxon>Bacillati</taxon>
        <taxon>Actinomycetota</taxon>
        <taxon>Actinomycetes</taxon>
        <taxon>Micrococcales</taxon>
        <taxon>Dermatophilaceae</taxon>
        <taxon>Mobilicoccus</taxon>
    </lineage>
</organism>
<dbReference type="InterPro" id="IPR008183">
    <property type="entry name" value="Aldose_1/G6P_1-epimerase"/>
</dbReference>
<dbReference type="Gene3D" id="2.70.98.10">
    <property type="match status" value="1"/>
</dbReference>
<evidence type="ECO:0008006" key="3">
    <source>
        <dbReference type="Google" id="ProtNLM"/>
    </source>
</evidence>
<proteinExistence type="predicted"/>
<dbReference type="InterPro" id="IPR014718">
    <property type="entry name" value="GH-type_carb-bd"/>
</dbReference>
<name>A0ABQ6IVG6_9MICO</name>
<evidence type="ECO:0000313" key="1">
    <source>
        <dbReference type="EMBL" id="GMA41606.1"/>
    </source>
</evidence>